<evidence type="ECO:0000313" key="4">
    <source>
        <dbReference type="Proteomes" id="UP000563524"/>
    </source>
</evidence>
<evidence type="ECO:0000313" key="3">
    <source>
        <dbReference type="EMBL" id="MBB4657646.1"/>
    </source>
</evidence>
<dbReference type="GO" id="GO:0000160">
    <property type="term" value="P:phosphorelay signal transduction system"/>
    <property type="evidence" value="ECO:0007669"/>
    <property type="project" value="InterPro"/>
</dbReference>
<gene>
    <name evidence="3" type="ORF">GGQ59_000146</name>
</gene>
<keyword evidence="1" id="KW-0597">Phosphoprotein</keyword>
<keyword evidence="3" id="KW-0238">DNA-binding</keyword>
<sequence length="136" mass="14095">MTEAPPAARSSAQSHPAARILILDDEPMILIDLSFALEDEGASAVTAGSAPAALDVIDETPPDAAILDVNLGGGRTCEPVAARLRELGIPFLIHSGDLDRQGELVAQFGVRVIPKPTPGSQIAKAALRLVRQAAEA</sequence>
<feature type="modified residue" description="4-aspartylphosphate" evidence="1">
    <location>
        <position position="68"/>
    </location>
</feature>
<dbReference type="InterPro" id="IPR001789">
    <property type="entry name" value="Sig_transdc_resp-reg_receiver"/>
</dbReference>
<dbReference type="EMBL" id="JACHOB010000001">
    <property type="protein sequence ID" value="MBB4657646.1"/>
    <property type="molecule type" value="Genomic_DNA"/>
</dbReference>
<dbReference type="AlphaFoldDB" id="A0A840HXS9"/>
<dbReference type="PROSITE" id="PS50110">
    <property type="entry name" value="RESPONSE_REGULATORY"/>
    <property type="match status" value="1"/>
</dbReference>
<keyword evidence="4" id="KW-1185">Reference proteome</keyword>
<dbReference type="SMART" id="SM00448">
    <property type="entry name" value="REC"/>
    <property type="match status" value="1"/>
</dbReference>
<accession>A0A840HXS9</accession>
<feature type="domain" description="Response regulatory" evidence="2">
    <location>
        <begin position="19"/>
        <end position="130"/>
    </location>
</feature>
<evidence type="ECO:0000256" key="1">
    <source>
        <dbReference type="PROSITE-ProRule" id="PRU00169"/>
    </source>
</evidence>
<dbReference type="GO" id="GO:0003677">
    <property type="term" value="F:DNA binding"/>
    <property type="evidence" value="ECO:0007669"/>
    <property type="project" value="UniProtKB-KW"/>
</dbReference>
<name>A0A840HXS9_9PROT</name>
<dbReference type="InterPro" id="IPR011006">
    <property type="entry name" value="CheY-like_superfamily"/>
</dbReference>
<reference evidence="3 4" key="1">
    <citation type="submission" date="2020-08" db="EMBL/GenBank/DDBJ databases">
        <title>Genomic Encyclopedia of Type Strains, Phase IV (KMG-IV): sequencing the most valuable type-strain genomes for metagenomic binning, comparative biology and taxonomic classification.</title>
        <authorList>
            <person name="Goeker M."/>
        </authorList>
    </citation>
    <scope>NUCLEOTIDE SEQUENCE [LARGE SCALE GENOMIC DNA]</scope>
    <source>
        <strain evidence="3 4">DSM 102850</strain>
    </source>
</reference>
<dbReference type="RefSeq" id="WP_183814919.1">
    <property type="nucleotide sequence ID" value="NZ_JACHOB010000001.1"/>
</dbReference>
<protein>
    <submittedName>
        <fullName evidence="3">DNA-binding response OmpR family regulator</fullName>
    </submittedName>
</protein>
<dbReference type="SUPFAM" id="SSF52172">
    <property type="entry name" value="CheY-like"/>
    <property type="match status" value="1"/>
</dbReference>
<dbReference type="Gene3D" id="3.40.50.2300">
    <property type="match status" value="1"/>
</dbReference>
<evidence type="ECO:0000259" key="2">
    <source>
        <dbReference type="PROSITE" id="PS50110"/>
    </source>
</evidence>
<organism evidence="3 4">
    <name type="scientific">Parvularcula dongshanensis</name>
    <dbReference type="NCBI Taxonomy" id="1173995"/>
    <lineage>
        <taxon>Bacteria</taxon>
        <taxon>Pseudomonadati</taxon>
        <taxon>Pseudomonadota</taxon>
        <taxon>Alphaproteobacteria</taxon>
        <taxon>Parvularculales</taxon>
        <taxon>Parvularculaceae</taxon>
        <taxon>Parvularcula</taxon>
    </lineage>
</organism>
<dbReference type="Proteomes" id="UP000563524">
    <property type="component" value="Unassembled WGS sequence"/>
</dbReference>
<comment type="caution">
    <text evidence="3">The sequence shown here is derived from an EMBL/GenBank/DDBJ whole genome shotgun (WGS) entry which is preliminary data.</text>
</comment>
<dbReference type="Pfam" id="PF00072">
    <property type="entry name" value="Response_reg"/>
    <property type="match status" value="1"/>
</dbReference>
<proteinExistence type="predicted"/>